<accession>A0AAF3J675</accession>
<organism evidence="1 2">
    <name type="scientific">Mesorhabditis belari</name>
    <dbReference type="NCBI Taxonomy" id="2138241"/>
    <lineage>
        <taxon>Eukaryota</taxon>
        <taxon>Metazoa</taxon>
        <taxon>Ecdysozoa</taxon>
        <taxon>Nematoda</taxon>
        <taxon>Chromadorea</taxon>
        <taxon>Rhabditida</taxon>
        <taxon>Rhabditina</taxon>
        <taxon>Rhabditomorpha</taxon>
        <taxon>Rhabditoidea</taxon>
        <taxon>Rhabditidae</taxon>
        <taxon>Mesorhabditinae</taxon>
        <taxon>Mesorhabditis</taxon>
    </lineage>
</organism>
<evidence type="ECO:0008006" key="3">
    <source>
        <dbReference type="Google" id="ProtNLM"/>
    </source>
</evidence>
<proteinExistence type="predicted"/>
<dbReference type="InterPro" id="IPR012337">
    <property type="entry name" value="RNaseH-like_sf"/>
</dbReference>
<dbReference type="GO" id="GO:0003676">
    <property type="term" value="F:nucleic acid binding"/>
    <property type="evidence" value="ECO:0007669"/>
    <property type="project" value="InterPro"/>
</dbReference>
<dbReference type="WBParaSite" id="MBELARI_LOCUS18737">
    <property type="protein sequence ID" value="MBELARI_LOCUS18737"/>
    <property type="gene ID" value="MBELARI_LOCUS18737"/>
</dbReference>
<reference evidence="2" key="1">
    <citation type="submission" date="2024-02" db="UniProtKB">
        <authorList>
            <consortium name="WormBaseParasite"/>
        </authorList>
    </citation>
    <scope>IDENTIFICATION</scope>
</reference>
<protein>
    <recommendedName>
        <fullName evidence="3">Integrase catalytic domain-containing protein</fullName>
    </recommendedName>
</protein>
<sequence length="70" mass="8033">MVKELVNRWSACQIVHGRPRHSQSQGSVERANQDLERILCTQLREEKSTRIGDFIEGSDVCHLKQCLVGR</sequence>
<evidence type="ECO:0000313" key="1">
    <source>
        <dbReference type="Proteomes" id="UP000887575"/>
    </source>
</evidence>
<dbReference type="SUPFAM" id="SSF53098">
    <property type="entry name" value="Ribonuclease H-like"/>
    <property type="match status" value="1"/>
</dbReference>
<dbReference type="Gene3D" id="3.30.420.10">
    <property type="entry name" value="Ribonuclease H-like superfamily/Ribonuclease H"/>
    <property type="match status" value="1"/>
</dbReference>
<keyword evidence="1" id="KW-1185">Reference proteome</keyword>
<dbReference type="InterPro" id="IPR036397">
    <property type="entry name" value="RNaseH_sf"/>
</dbReference>
<dbReference type="AlphaFoldDB" id="A0AAF3J675"/>
<evidence type="ECO:0000313" key="2">
    <source>
        <dbReference type="WBParaSite" id="MBELARI_LOCUS18737"/>
    </source>
</evidence>
<name>A0AAF3J675_9BILA</name>
<dbReference type="Proteomes" id="UP000887575">
    <property type="component" value="Unassembled WGS sequence"/>
</dbReference>